<protein>
    <submittedName>
        <fullName evidence="1">Uncharacterized protein</fullName>
    </submittedName>
</protein>
<dbReference type="Proteomes" id="UP001066276">
    <property type="component" value="Chromosome 10"/>
</dbReference>
<gene>
    <name evidence="1" type="ORF">NDU88_003197</name>
</gene>
<organism evidence="1 2">
    <name type="scientific">Pleurodeles waltl</name>
    <name type="common">Iberian ribbed newt</name>
    <dbReference type="NCBI Taxonomy" id="8319"/>
    <lineage>
        <taxon>Eukaryota</taxon>
        <taxon>Metazoa</taxon>
        <taxon>Chordata</taxon>
        <taxon>Craniata</taxon>
        <taxon>Vertebrata</taxon>
        <taxon>Euteleostomi</taxon>
        <taxon>Amphibia</taxon>
        <taxon>Batrachia</taxon>
        <taxon>Caudata</taxon>
        <taxon>Salamandroidea</taxon>
        <taxon>Salamandridae</taxon>
        <taxon>Pleurodelinae</taxon>
        <taxon>Pleurodeles</taxon>
    </lineage>
</organism>
<keyword evidence="2" id="KW-1185">Reference proteome</keyword>
<comment type="caution">
    <text evidence="1">The sequence shown here is derived from an EMBL/GenBank/DDBJ whole genome shotgun (WGS) entry which is preliminary data.</text>
</comment>
<sequence>MAGTKLARRGLATGRCPRVRSGGRGACGEPLPANTLCRERETFWRPDRWLDRWLDRAAAPVDFAALVDPMALQTLRRWCFWWCLHSGGLVVQVGARGGELKLAADHLREEVGLVRWTGGSLRDVEAGCW</sequence>
<reference evidence="1" key="1">
    <citation type="journal article" date="2022" name="bioRxiv">
        <title>Sequencing and chromosome-scale assembly of the giantPleurodeles waltlgenome.</title>
        <authorList>
            <person name="Brown T."/>
            <person name="Elewa A."/>
            <person name="Iarovenko S."/>
            <person name="Subramanian E."/>
            <person name="Araus A.J."/>
            <person name="Petzold A."/>
            <person name="Susuki M."/>
            <person name="Suzuki K.-i.T."/>
            <person name="Hayashi T."/>
            <person name="Toyoda A."/>
            <person name="Oliveira C."/>
            <person name="Osipova E."/>
            <person name="Leigh N.D."/>
            <person name="Simon A."/>
            <person name="Yun M.H."/>
        </authorList>
    </citation>
    <scope>NUCLEOTIDE SEQUENCE</scope>
    <source>
        <strain evidence="1">20211129_DDA</strain>
        <tissue evidence="1">Liver</tissue>
    </source>
</reference>
<accession>A0AAV7M3V1</accession>
<dbReference type="AlphaFoldDB" id="A0AAV7M3V1"/>
<evidence type="ECO:0000313" key="1">
    <source>
        <dbReference type="EMBL" id="KAJ1098081.1"/>
    </source>
</evidence>
<name>A0AAV7M3V1_PLEWA</name>
<dbReference type="EMBL" id="JANPWB010000014">
    <property type="protein sequence ID" value="KAJ1098081.1"/>
    <property type="molecule type" value="Genomic_DNA"/>
</dbReference>
<proteinExistence type="predicted"/>
<evidence type="ECO:0000313" key="2">
    <source>
        <dbReference type="Proteomes" id="UP001066276"/>
    </source>
</evidence>